<proteinExistence type="predicted"/>
<evidence type="ECO:0000256" key="4">
    <source>
        <dbReference type="SAM" id="MobiDB-lite"/>
    </source>
</evidence>
<protein>
    <recommendedName>
        <fullName evidence="2">tRNA (adenine(58)-N(1))-methyltransferase catalytic subunit TRM61</fullName>
        <ecNumber evidence="1">2.1.1.220</ecNumber>
    </recommendedName>
    <alternativeName>
        <fullName evidence="3">tRNA(m1A58)-methyltransferase subunit TRM61</fullName>
    </alternativeName>
</protein>
<organism evidence="5 6">
    <name type="scientific">Exophiala sideris</name>
    <dbReference type="NCBI Taxonomy" id="1016849"/>
    <lineage>
        <taxon>Eukaryota</taxon>
        <taxon>Fungi</taxon>
        <taxon>Dikarya</taxon>
        <taxon>Ascomycota</taxon>
        <taxon>Pezizomycotina</taxon>
        <taxon>Eurotiomycetes</taxon>
        <taxon>Chaetothyriomycetidae</taxon>
        <taxon>Chaetothyriales</taxon>
        <taxon>Herpotrichiellaceae</taxon>
        <taxon>Exophiala</taxon>
    </lineage>
</organism>
<dbReference type="AlphaFoldDB" id="A0A0D1XBC4"/>
<dbReference type="PANTHER" id="PTHR12133">
    <property type="entry name" value="TRNA (ADENINE(58)-N(1))-METHYLTRANSFERASE"/>
    <property type="match status" value="1"/>
</dbReference>
<evidence type="ECO:0000256" key="2">
    <source>
        <dbReference type="ARBA" id="ARBA00015963"/>
    </source>
</evidence>
<dbReference type="InterPro" id="IPR029063">
    <property type="entry name" value="SAM-dependent_MTases_sf"/>
</dbReference>
<dbReference type="EMBL" id="KN846951">
    <property type="protein sequence ID" value="KIV85201.1"/>
    <property type="molecule type" value="Genomic_DNA"/>
</dbReference>
<reference evidence="5 6" key="1">
    <citation type="submission" date="2015-01" db="EMBL/GenBank/DDBJ databases">
        <title>The Genome Sequence of Exophiala sideris CBS121828.</title>
        <authorList>
            <consortium name="The Broad Institute Genomics Platform"/>
            <person name="Cuomo C."/>
            <person name="de Hoog S."/>
            <person name="Gorbushina A."/>
            <person name="Stielow B."/>
            <person name="Teixiera M."/>
            <person name="Abouelleil A."/>
            <person name="Chapman S.B."/>
            <person name="Priest M."/>
            <person name="Young S.K."/>
            <person name="Wortman J."/>
            <person name="Nusbaum C."/>
            <person name="Birren B."/>
        </authorList>
    </citation>
    <scope>NUCLEOTIDE SEQUENCE [LARGE SCALE GENOMIC DNA]</scope>
    <source>
        <strain evidence="5 6">CBS 121828</strain>
    </source>
</reference>
<feature type="compositionally biased region" description="Basic and acidic residues" evidence="4">
    <location>
        <begin position="357"/>
        <end position="366"/>
    </location>
</feature>
<dbReference type="GO" id="GO:0031515">
    <property type="term" value="C:tRNA (m1A) methyltransferase complex"/>
    <property type="evidence" value="ECO:0007669"/>
    <property type="project" value="InterPro"/>
</dbReference>
<dbReference type="GO" id="GO:0160107">
    <property type="term" value="F:tRNA (adenine(58)-N1)-methyltransferase activity"/>
    <property type="evidence" value="ECO:0007669"/>
    <property type="project" value="UniProtKB-EC"/>
</dbReference>
<feature type="compositionally biased region" description="Low complexity" evidence="4">
    <location>
        <begin position="367"/>
        <end position="383"/>
    </location>
</feature>
<dbReference type="PANTHER" id="PTHR12133:SF1">
    <property type="entry name" value="TRNA (ADENINE(58)-N(1))-METHYLTRANSFERASE, MITOCHONDRIAL"/>
    <property type="match status" value="1"/>
</dbReference>
<dbReference type="EC" id="2.1.1.220" evidence="1"/>
<dbReference type="GO" id="GO:0030488">
    <property type="term" value="P:tRNA methylation"/>
    <property type="evidence" value="ECO:0007669"/>
    <property type="project" value="InterPro"/>
</dbReference>
<dbReference type="OrthoDB" id="5585464at2759"/>
<dbReference type="EMBL" id="KN846951">
    <property type="protein sequence ID" value="KIV85202.1"/>
    <property type="molecule type" value="Genomic_DNA"/>
</dbReference>
<dbReference type="STRING" id="1016849.A0A0D1XBC4"/>
<evidence type="ECO:0000256" key="3">
    <source>
        <dbReference type="ARBA" id="ARBA00033309"/>
    </source>
</evidence>
<dbReference type="PROSITE" id="PS51620">
    <property type="entry name" value="SAM_TRM61"/>
    <property type="match status" value="1"/>
</dbReference>
<dbReference type="InterPro" id="IPR014816">
    <property type="entry name" value="tRNA_MeTrfase_Gcd14"/>
</dbReference>
<dbReference type="Gene3D" id="3.40.50.150">
    <property type="entry name" value="Vaccinia Virus protein VP39"/>
    <property type="match status" value="1"/>
</dbReference>
<dbReference type="SUPFAM" id="SSF53335">
    <property type="entry name" value="S-adenosyl-L-methionine-dependent methyltransferases"/>
    <property type="match status" value="1"/>
</dbReference>
<accession>A0A0D1XBC4</accession>
<gene>
    <name evidence="5" type="ORF">PV11_00927</name>
</gene>
<dbReference type="Proteomes" id="UP000053599">
    <property type="component" value="Unassembled WGS sequence"/>
</dbReference>
<dbReference type="GO" id="GO:0005739">
    <property type="term" value="C:mitochondrion"/>
    <property type="evidence" value="ECO:0007669"/>
    <property type="project" value="TreeGrafter"/>
</dbReference>
<name>A0A0D1XBC4_9EURO</name>
<evidence type="ECO:0000313" key="5">
    <source>
        <dbReference type="EMBL" id="KIV85201.1"/>
    </source>
</evidence>
<evidence type="ECO:0000313" key="6">
    <source>
        <dbReference type="Proteomes" id="UP000053599"/>
    </source>
</evidence>
<sequence>MSGLFRFLGRALGFSKSQQSPNLAHGLPVRDLTKFAEGDRVLIDGARLTAPLREDSNYNFQHGILPNNDIIGKQRSTLYMNGKSASGKNALYKIESPTLDQYVSLTPRLVTPVYASYASTIVSLLDLHPVPWTTSQSTETTSSPSLEILEAGTGHGSLTLHIAREIAAANPPPLTINAPQIQKEDSTRTVKSTKPQVDQDLEGAWNDWKRTRKAVLHTVEKVEANRWHAEKVVRGFRQGLYWPHVDFYVGDVRTWVEDRLKQRRDRRRTPPSPESDAAGGFLDYVLLDMPGVETQLRHVHTAMREGAKLVVFAPSVTQIGQCIRIIQEASLPLRMEKVLELGEGISNGRQWDVRMVRPRRHDDSAPEKPTAPAPAAGPTEVEPQAATSASEEITIASERDAADERELPVQEETTDEPVMICRPLVGERTIGGGFIGLFKKMSPESVAVEVQWRRNQTGWSSKKRHRLAI</sequence>
<evidence type="ECO:0000256" key="1">
    <source>
        <dbReference type="ARBA" id="ARBA00012796"/>
    </source>
</evidence>
<feature type="compositionally biased region" description="Basic and acidic residues" evidence="4">
    <location>
        <begin position="397"/>
        <end position="408"/>
    </location>
</feature>
<feature type="region of interest" description="Disordered" evidence="4">
    <location>
        <begin position="357"/>
        <end position="414"/>
    </location>
</feature>